<feature type="domain" description="PKS/mFAS DH" evidence="2">
    <location>
        <begin position="6"/>
        <end position="312"/>
    </location>
</feature>
<reference evidence="4" key="1">
    <citation type="journal article" date="2018" name="Proc. Natl. Acad. Sci. U.S.A.">
        <title>Linking secondary metabolites to gene clusters through genome sequencing of six diverse Aspergillus species.</title>
        <authorList>
            <person name="Kaerboelling I."/>
            <person name="Vesth T.C."/>
            <person name="Frisvad J.C."/>
            <person name="Nybo J.L."/>
            <person name="Theobald S."/>
            <person name="Kuo A."/>
            <person name="Bowyer P."/>
            <person name="Matsuda Y."/>
            <person name="Mondo S."/>
            <person name="Lyhne E.K."/>
            <person name="Kogle M.E."/>
            <person name="Clum A."/>
            <person name="Lipzen A."/>
            <person name="Salamov A."/>
            <person name="Ngan C.Y."/>
            <person name="Daum C."/>
            <person name="Chiniquy J."/>
            <person name="Barry K."/>
            <person name="LaButti K."/>
            <person name="Haridas S."/>
            <person name="Simmons B.A."/>
            <person name="Magnuson J.K."/>
            <person name="Mortensen U.H."/>
            <person name="Larsen T.O."/>
            <person name="Grigoriev I.V."/>
            <person name="Baker S.E."/>
            <person name="Andersen M.R."/>
        </authorList>
    </citation>
    <scope>NUCLEOTIDE SEQUENCE [LARGE SCALE GENOMIC DNA]</scope>
    <source>
        <strain evidence="4">IBT 16806</strain>
    </source>
</reference>
<accession>A0A2I1BX69</accession>
<dbReference type="InterPro" id="IPR049551">
    <property type="entry name" value="PKS_DH_C"/>
</dbReference>
<dbReference type="InterPro" id="IPR049900">
    <property type="entry name" value="PKS_mFAS_DH"/>
</dbReference>
<dbReference type="Gene3D" id="3.40.50.720">
    <property type="entry name" value="NAD(P)-binding Rossmann-like Domain"/>
    <property type="match status" value="1"/>
</dbReference>
<proteinExistence type="predicted"/>
<dbReference type="Proteomes" id="UP000234474">
    <property type="component" value="Unassembled WGS sequence"/>
</dbReference>
<sequence>MVKLANELLGSLVPRATECEPRWRRVFKLEDLPWLGDYHINNQTVIPTSMVCVMALAAAIDISNGKQADSIELSDVTIGPPILLETSPVEIETSITIEPGNDGVNSIQADFSLKKSAAHDETTATVARGRLRMTFADHESELLSSSRQTKPCGLRPVNINQFYGSLSEVGLRYSGPFRAITSAERRMDYASGVLAPTIEEAPSISSLFRPAILEACFQTLLLAFAAPRDGSLWTIFVPTQIGRLTLFPNSSVGIKTPASVAIDTHLYEYTAGYKADLPMIKGDASVYSSETGQLQIRLEGLTMSPIAPSTERQDKRLYLKKTWLPDILSRPVLEQGKLVSCYESLGLSHAHTSILVATRLLSHRYAKLKILQIGASSIKLVRALCHELGNAMGSYTIADASGRAIEDMRRRLIVDDLPIQFIVLDIAREAETSDESASVGPTDLGSFDLIILLGPPQRIDLLQRDPEGDSPFAVLSQAVDNQISFLKAPLDSTPPFPSRGTLLIIGGILHNIEQLIQTIQRRLRCVWAGEVIITRSLADLKTVDLDQMEAVLSLTELDQSVLESLSRDTFEGLHQLLNKSKIVLWVTYSAGNLNPHQSGTTGLVRAVQAENPDKVLQLLDLDQIDGNESLVAESFLRLIGDSNRLWTVEPELSVQGRRIFIPRVLFDKKRNDRLNCLRRKVKATDSFETQSALARPIDPSGLFSPNRTYVLVGLSGQVGQSITRWIVQSGGRHVVITSRNPNRDETWTKELESQGANIVIKAADVTNKQDMINLRKQILSVANGAMLQLNCSFSDLTYDALQEVLRPKVDGSLVLDEVFSCDTLDFFLLLSSISAVFMTGLVLQRRVRNLPASVINLGPIIGLGFIQNIDSSGGSESVISTLRSLDYMLVSERELHHILAEAILIGKSDETPEIITGLETVSDNSAPFWHKSLLFSHII</sequence>
<dbReference type="PANTHER" id="PTHR43775">
    <property type="entry name" value="FATTY ACID SYNTHASE"/>
    <property type="match status" value="1"/>
</dbReference>
<dbReference type="VEuPathDB" id="FungiDB:P174DRAFT_445027"/>
<dbReference type="STRING" id="1392255.A0A2I1BX69"/>
<evidence type="ECO:0000313" key="4">
    <source>
        <dbReference type="Proteomes" id="UP000234474"/>
    </source>
</evidence>
<dbReference type="OMA" id="QSITRWI"/>
<dbReference type="EMBL" id="MSZS01000008">
    <property type="protein sequence ID" value="PKX89984.1"/>
    <property type="molecule type" value="Genomic_DNA"/>
</dbReference>
<dbReference type="AlphaFoldDB" id="A0A2I1BX69"/>
<evidence type="ECO:0000259" key="2">
    <source>
        <dbReference type="PROSITE" id="PS52019"/>
    </source>
</evidence>
<dbReference type="Pfam" id="PF08659">
    <property type="entry name" value="KR"/>
    <property type="match status" value="1"/>
</dbReference>
<dbReference type="InterPro" id="IPR042104">
    <property type="entry name" value="PKS_dehydratase_sf"/>
</dbReference>
<dbReference type="PROSITE" id="PS52019">
    <property type="entry name" value="PKS_MFAS_DH"/>
    <property type="match status" value="1"/>
</dbReference>
<name>A0A2I1BX69_ASPN1</name>
<organism evidence="3 4">
    <name type="scientific">Aspergillus novofumigatus (strain IBT 16806)</name>
    <dbReference type="NCBI Taxonomy" id="1392255"/>
    <lineage>
        <taxon>Eukaryota</taxon>
        <taxon>Fungi</taxon>
        <taxon>Dikarya</taxon>
        <taxon>Ascomycota</taxon>
        <taxon>Pezizomycotina</taxon>
        <taxon>Eurotiomycetes</taxon>
        <taxon>Eurotiomycetidae</taxon>
        <taxon>Eurotiales</taxon>
        <taxon>Aspergillaceae</taxon>
        <taxon>Aspergillus</taxon>
        <taxon>Aspergillus subgen. Fumigati</taxon>
    </lineage>
</organism>
<dbReference type="SMART" id="SM00826">
    <property type="entry name" value="PKS_DH"/>
    <property type="match status" value="1"/>
</dbReference>
<feature type="region of interest" description="N-terminal hotdog fold" evidence="1">
    <location>
        <begin position="6"/>
        <end position="138"/>
    </location>
</feature>
<dbReference type="InterPro" id="IPR036291">
    <property type="entry name" value="NAD(P)-bd_dom_sf"/>
</dbReference>
<dbReference type="Pfam" id="PF21089">
    <property type="entry name" value="PKS_DH_N"/>
    <property type="match status" value="1"/>
</dbReference>
<comment type="caution">
    <text evidence="1">Lacks conserved residue(s) required for the propagation of feature annotation.</text>
</comment>
<dbReference type="SMART" id="SM00822">
    <property type="entry name" value="PKS_KR"/>
    <property type="match status" value="1"/>
</dbReference>
<protein>
    <submittedName>
        <fullName evidence="3">Putative PKS-like enzyme</fullName>
    </submittedName>
</protein>
<feature type="region of interest" description="C-terminal hotdog fold" evidence="1">
    <location>
        <begin position="153"/>
        <end position="312"/>
    </location>
</feature>
<dbReference type="OrthoDB" id="329835at2759"/>
<dbReference type="InterPro" id="IPR013968">
    <property type="entry name" value="PKS_KR"/>
</dbReference>
<dbReference type="InterPro" id="IPR020807">
    <property type="entry name" value="PKS_DH"/>
</dbReference>
<dbReference type="PANTHER" id="PTHR43775:SF52">
    <property type="entry name" value="STEREOSELECTIVE KETO-REDUCTASE AF490"/>
    <property type="match status" value="1"/>
</dbReference>
<dbReference type="InterPro" id="IPR049552">
    <property type="entry name" value="PKS_DH_N"/>
</dbReference>
<comment type="caution">
    <text evidence="3">The sequence shown here is derived from an EMBL/GenBank/DDBJ whole genome shotgun (WGS) entry which is preliminary data.</text>
</comment>
<evidence type="ECO:0000313" key="3">
    <source>
        <dbReference type="EMBL" id="PKX89984.1"/>
    </source>
</evidence>
<dbReference type="SUPFAM" id="SSF51735">
    <property type="entry name" value="NAD(P)-binding Rossmann-fold domains"/>
    <property type="match status" value="1"/>
</dbReference>
<gene>
    <name evidence="3" type="ORF">P174DRAFT_445027</name>
</gene>
<keyword evidence="4" id="KW-1185">Reference proteome</keyword>
<dbReference type="InterPro" id="IPR050091">
    <property type="entry name" value="PKS_NRPS_Biosynth_Enz"/>
</dbReference>
<dbReference type="GeneID" id="36535558"/>
<dbReference type="Gene3D" id="3.10.129.110">
    <property type="entry name" value="Polyketide synthase dehydratase"/>
    <property type="match status" value="1"/>
</dbReference>
<dbReference type="GO" id="GO:0006633">
    <property type="term" value="P:fatty acid biosynthetic process"/>
    <property type="evidence" value="ECO:0007669"/>
    <property type="project" value="TreeGrafter"/>
</dbReference>
<dbReference type="Pfam" id="PF14765">
    <property type="entry name" value="PS-DH"/>
    <property type="match status" value="1"/>
</dbReference>
<dbReference type="GO" id="GO:0004312">
    <property type="term" value="F:fatty acid synthase activity"/>
    <property type="evidence" value="ECO:0007669"/>
    <property type="project" value="TreeGrafter"/>
</dbReference>
<dbReference type="GO" id="GO:0044550">
    <property type="term" value="P:secondary metabolite biosynthetic process"/>
    <property type="evidence" value="ECO:0007669"/>
    <property type="project" value="TreeGrafter"/>
</dbReference>
<dbReference type="InterPro" id="IPR057326">
    <property type="entry name" value="KR_dom"/>
</dbReference>
<evidence type="ECO:0000256" key="1">
    <source>
        <dbReference type="PROSITE-ProRule" id="PRU01363"/>
    </source>
</evidence>
<dbReference type="RefSeq" id="XP_024678579.1">
    <property type="nucleotide sequence ID" value="XM_024828233.1"/>
</dbReference>